<dbReference type="KEGG" id="xor:XOC_1238"/>
<evidence type="ECO:0000313" key="3">
    <source>
        <dbReference type="Proteomes" id="UP000008851"/>
    </source>
</evidence>
<reference evidence="2 3" key="1">
    <citation type="journal article" date="2011" name="J. Bacteriol.">
        <title>Two new complete genome sequences offer insight into host and tissue specificity of plant pathogenic Xanthomonas spp.</title>
        <authorList>
            <person name="Bogdanove A.J."/>
            <person name="Koebnik R."/>
            <person name="Lu H."/>
            <person name="Furutani A."/>
            <person name="Angiuoli S.V."/>
            <person name="Patil P.B."/>
            <person name="Van Sluys M.A."/>
            <person name="Ryan R.P."/>
            <person name="Meyer D.F."/>
            <person name="Han S.W."/>
            <person name="Aparna G."/>
            <person name="Rajaram M."/>
            <person name="Delcher A.L."/>
            <person name="Phillippy A.M."/>
            <person name="Puiu D."/>
            <person name="Schatz M.C."/>
            <person name="Shumway M."/>
            <person name="Sommer D.D."/>
            <person name="Trapnell C."/>
            <person name="Benahmed F."/>
            <person name="Dimitrov G."/>
            <person name="Madupu R."/>
            <person name="Radune D."/>
            <person name="Sullivan S."/>
            <person name="Jha G."/>
            <person name="Ishihara H."/>
            <person name="Lee S.W."/>
            <person name="Pandey A."/>
            <person name="Sharma V."/>
            <person name="Sriariyanun M."/>
            <person name="Szurek B."/>
            <person name="Vera-Cruz C.M."/>
            <person name="Dorman K.S."/>
            <person name="Ronald P.C."/>
            <person name="Verdier V."/>
            <person name="Dow J.M."/>
            <person name="Sonti R.V."/>
            <person name="Tsuge S."/>
            <person name="Brendel V.P."/>
            <person name="Rabinowicz P.D."/>
            <person name="Leach J.E."/>
            <person name="White F.F."/>
            <person name="Salzberg S.L."/>
        </authorList>
    </citation>
    <scope>NUCLEOTIDE SEQUENCE [LARGE SCALE GENOMIC DNA]</scope>
    <source>
        <strain evidence="2 3">BLS256</strain>
    </source>
</reference>
<organism evidence="2 3">
    <name type="scientific">Xanthomonas oryzae pv. oryzicola (strain BLS256)</name>
    <dbReference type="NCBI Taxonomy" id="383407"/>
    <lineage>
        <taxon>Bacteria</taxon>
        <taxon>Pseudomonadati</taxon>
        <taxon>Pseudomonadota</taxon>
        <taxon>Gammaproteobacteria</taxon>
        <taxon>Lysobacterales</taxon>
        <taxon>Lysobacteraceae</taxon>
        <taxon>Xanthomonas</taxon>
    </lineage>
</organism>
<dbReference type="EMBL" id="CP003057">
    <property type="protein sequence ID" value="AEQ95426.1"/>
    <property type="molecule type" value="Genomic_DNA"/>
</dbReference>
<accession>G7TGN2</accession>
<gene>
    <name evidence="2" type="ORF">XOC_1238</name>
</gene>
<dbReference type="AlphaFoldDB" id="G7TGN2"/>
<proteinExistence type="predicted"/>
<dbReference type="HOGENOM" id="CLU_3223905_0_0_6"/>
<name>G7TGN2_XANOB</name>
<dbReference type="Proteomes" id="UP000008851">
    <property type="component" value="Chromosome"/>
</dbReference>
<feature type="region of interest" description="Disordered" evidence="1">
    <location>
        <begin position="1"/>
        <end position="44"/>
    </location>
</feature>
<evidence type="ECO:0000313" key="2">
    <source>
        <dbReference type="EMBL" id="AEQ95426.1"/>
    </source>
</evidence>
<sequence>MATMAVQAKRPAGRSTAGHVPTIQCRASNPAQSRTMSTLASMSL</sequence>
<evidence type="ECO:0000256" key="1">
    <source>
        <dbReference type="SAM" id="MobiDB-lite"/>
    </source>
</evidence>
<protein>
    <submittedName>
        <fullName evidence="2">Uncharacterized protein</fullName>
    </submittedName>
</protein>
<feature type="compositionally biased region" description="Polar residues" evidence="1">
    <location>
        <begin position="25"/>
        <end position="44"/>
    </location>
</feature>